<evidence type="ECO:0000313" key="1">
    <source>
        <dbReference type="EMBL" id="SUP60719.1"/>
    </source>
</evidence>
<gene>
    <name evidence="1" type="ORF">NCTC7807_04790</name>
</gene>
<reference evidence="1 2" key="1">
    <citation type="submission" date="2018-06" db="EMBL/GenBank/DDBJ databases">
        <authorList>
            <consortium name="Pathogen Informatics"/>
            <person name="Doyle S."/>
        </authorList>
    </citation>
    <scope>NUCLEOTIDE SEQUENCE [LARGE SCALE GENOMIC DNA]</scope>
    <source>
        <strain evidence="1 2">NCTC7807</strain>
    </source>
</reference>
<evidence type="ECO:0000313" key="2">
    <source>
        <dbReference type="Proteomes" id="UP000254150"/>
    </source>
</evidence>
<accession>A0A380P670</accession>
<dbReference type="AlphaFoldDB" id="A0A380P670"/>
<dbReference type="Pfam" id="PF10901">
    <property type="entry name" value="DUF2690"/>
    <property type="match status" value="1"/>
</dbReference>
<organism evidence="1 2">
    <name type="scientific">Streptomyces griseus</name>
    <dbReference type="NCBI Taxonomy" id="1911"/>
    <lineage>
        <taxon>Bacteria</taxon>
        <taxon>Bacillati</taxon>
        <taxon>Actinomycetota</taxon>
        <taxon>Actinomycetes</taxon>
        <taxon>Kitasatosporales</taxon>
        <taxon>Streptomycetaceae</taxon>
        <taxon>Streptomyces</taxon>
    </lineage>
</organism>
<proteinExistence type="predicted"/>
<protein>
    <submittedName>
        <fullName evidence="1">Protein of uncharacterized function (DUF2690)</fullName>
    </submittedName>
</protein>
<name>A0A380P670_STRGR</name>
<dbReference type="EMBL" id="UHID01000007">
    <property type="protein sequence ID" value="SUP60719.1"/>
    <property type="molecule type" value="Genomic_DNA"/>
</dbReference>
<dbReference type="Proteomes" id="UP000254150">
    <property type="component" value="Unassembled WGS sequence"/>
</dbReference>
<dbReference type="InterPro" id="IPR021224">
    <property type="entry name" value="DUF2690"/>
</dbReference>
<sequence>MAAGTVVLAPTAQAVPAGPMGGCWHTGCDGKDPAAYCQGDARTVDSFSLPSGSKYRVVELRYSPSCEAIWSRMSKGNYDVNNATAPHTKIIRNSDGRSYKCTVPTNGGTCHTKMVGDSGVTSYAYGWYDASVLVYTGRTGNY</sequence>